<accession>A0A5E7ECR5</accession>
<evidence type="ECO:0000313" key="2">
    <source>
        <dbReference type="Proteomes" id="UP000337909"/>
    </source>
</evidence>
<dbReference type="Proteomes" id="UP000337909">
    <property type="component" value="Unassembled WGS sequence"/>
</dbReference>
<sequence>MRTPLSFAQDSGTFANSVAPLRDKPFYPLEPGPEYLPLLRYQVVLAGKNFFHIKETTTGRVRGFRRNHNDACALAKTLENNS</sequence>
<dbReference type="OrthoDB" id="7001856at2"/>
<proteinExistence type="predicted"/>
<evidence type="ECO:0000313" key="1">
    <source>
        <dbReference type="EMBL" id="VVO24781.1"/>
    </source>
</evidence>
<organism evidence="1 2">
    <name type="scientific">Pseudomonas fluorescens</name>
    <dbReference type="NCBI Taxonomy" id="294"/>
    <lineage>
        <taxon>Bacteria</taxon>
        <taxon>Pseudomonadati</taxon>
        <taxon>Pseudomonadota</taxon>
        <taxon>Gammaproteobacteria</taxon>
        <taxon>Pseudomonadales</taxon>
        <taxon>Pseudomonadaceae</taxon>
        <taxon>Pseudomonas</taxon>
    </lineage>
</organism>
<protein>
    <submittedName>
        <fullName evidence="1">Uncharacterized protein</fullName>
    </submittedName>
</protein>
<name>A0A5E7ECR5_PSEFL</name>
<dbReference type="EMBL" id="CABVHQ010000056">
    <property type="protein sequence ID" value="VVO24781.1"/>
    <property type="molecule type" value="Genomic_DNA"/>
</dbReference>
<dbReference type="AlphaFoldDB" id="A0A5E7ECR5"/>
<gene>
    <name evidence="1" type="ORF">PS691_04469</name>
</gene>
<dbReference type="RefSeq" id="WP_150644312.1">
    <property type="nucleotide sequence ID" value="NZ_CABVHQ010000056.1"/>
</dbReference>
<reference evidence="1 2" key="1">
    <citation type="submission" date="2019-09" db="EMBL/GenBank/DDBJ databases">
        <authorList>
            <person name="Chandra G."/>
            <person name="Truman W A."/>
        </authorList>
    </citation>
    <scope>NUCLEOTIDE SEQUENCE [LARGE SCALE GENOMIC DNA]</scope>
    <source>
        <strain evidence="1">PS691</strain>
    </source>
</reference>